<dbReference type="RefSeq" id="WP_157839421.1">
    <property type="nucleotide sequence ID" value="NZ_AJQI01000294.1"/>
</dbReference>
<dbReference type="EMBL" id="AP023096">
    <property type="protein sequence ID" value="BCE65299.1"/>
    <property type="molecule type" value="Genomic_DNA"/>
</dbReference>
<evidence type="ECO:0000313" key="2">
    <source>
        <dbReference type="EMBL" id="BCE56628.1"/>
    </source>
</evidence>
<evidence type="ECO:0000259" key="1">
    <source>
        <dbReference type="Pfam" id="PF10544"/>
    </source>
</evidence>
<evidence type="ECO:0000313" key="3">
    <source>
        <dbReference type="EMBL" id="BCE65299.1"/>
    </source>
</evidence>
<dbReference type="AlphaFoldDB" id="A0A810ALP7"/>
<dbReference type="InterPro" id="IPR018306">
    <property type="entry name" value="Phage_T5_Orf172_DNA-bd"/>
</dbReference>
<organism evidence="3">
    <name type="scientific">Bradyrhizobium diazoefficiens</name>
    <dbReference type="NCBI Taxonomy" id="1355477"/>
    <lineage>
        <taxon>Bacteria</taxon>
        <taxon>Pseudomonadati</taxon>
        <taxon>Pseudomonadota</taxon>
        <taxon>Alphaproteobacteria</taxon>
        <taxon>Hyphomicrobiales</taxon>
        <taxon>Nitrobacteraceae</taxon>
        <taxon>Bradyrhizobium</taxon>
    </lineage>
</organism>
<protein>
    <recommendedName>
        <fullName evidence="1">Bacteriophage T5 Orf172 DNA-binding domain-containing protein</fullName>
    </recommendedName>
</protein>
<gene>
    <name evidence="2" type="ORF">XF5B_41400</name>
    <name evidence="3" type="ORF">XF6B_40980</name>
</gene>
<accession>A0A810ALP7</accession>
<proteinExistence type="predicted"/>
<sequence length="211" mass="23753">MTAALLSADEVSFLSRHGYSEEDIYDGRYQSKERRAAAAKEAGKHLVLAGVIGRGDCRTLGHRLRTRAGHCIQCKPINIAFQRREDEPGYVYIAGSLTGRVIKIGTTGNLSQRENQMRAEGYGGSKDWIVLFSLHVDRGGEFERATSSRVRGKRVYRTYIKDGIEQGAVELHQCSFSEALRAMIEHLSEGERKRLTVFRSSNAGQYEFQYE</sequence>
<dbReference type="EMBL" id="AP023095">
    <property type="protein sequence ID" value="BCE56628.1"/>
    <property type="molecule type" value="Genomic_DNA"/>
</dbReference>
<dbReference type="Pfam" id="PF10544">
    <property type="entry name" value="T5orf172"/>
    <property type="match status" value="1"/>
</dbReference>
<name>A0A810ALP7_9BRAD</name>
<reference evidence="3" key="2">
    <citation type="submission" date="2020-05" db="EMBL/GenBank/DDBJ databases">
        <title>Complete genome sequence of Bradyrhizobium diazoefficiens XF6 isolated from soybean nodule.</title>
        <authorList>
            <person name="Noda R."/>
            <person name="Kakizaki K."/>
            <person name="Minamisawa K."/>
        </authorList>
    </citation>
    <scope>NUCLEOTIDE SEQUENCE</scope>
    <source>
        <strain evidence="3">XF6</strain>
    </source>
</reference>
<feature type="domain" description="Bacteriophage T5 Orf172 DNA-binding" evidence="1">
    <location>
        <begin position="89"/>
        <end position="156"/>
    </location>
</feature>
<reference evidence="2" key="1">
    <citation type="submission" date="2020-05" db="EMBL/GenBank/DDBJ databases">
        <title>Complete genome sequence of Bradyrhizobium diazoefficiens XF5 isolated from soybean nodule.</title>
        <authorList>
            <person name="Noda R."/>
            <person name="Kakizaki K."/>
            <person name="Minamisawa K."/>
        </authorList>
    </citation>
    <scope>NUCLEOTIDE SEQUENCE</scope>
    <source>
        <strain evidence="2">XF5</strain>
    </source>
</reference>